<feature type="transmembrane region" description="Helical" evidence="8">
    <location>
        <begin position="237"/>
        <end position="258"/>
    </location>
</feature>
<feature type="transmembrane region" description="Helical" evidence="8">
    <location>
        <begin position="30"/>
        <end position="48"/>
    </location>
</feature>
<feature type="transmembrane region" description="Helical" evidence="8">
    <location>
        <begin position="264"/>
        <end position="282"/>
    </location>
</feature>
<keyword evidence="5 8" id="KW-0812">Transmembrane</keyword>
<dbReference type="OrthoDB" id="7947581at2"/>
<dbReference type="Proteomes" id="UP000199347">
    <property type="component" value="Unassembled WGS sequence"/>
</dbReference>
<sequence>MADTTPSHVAPSSKRPGWQARLNEEFLAEVVLYGIAAIVLALIALRLGGAFFNSTNLVSVLEQVPEFALFSLAMAIAMITGGIDLSVIAVADLSAIFAAYIMTNPSIVDVLGPGGAIALATIVALGASALMGLFNGIIIARFGVPALVTTLGTMLLYFGLASGLTGGVGITGMPSAFTDILTLKLGPIPVSFCGLAVLFVLASFYIRNSLFGKTLYLYGDNKVAALFTGLPINRAIIISYALSGLLAGAAGLIMLARFNSMKVGFGDTFLLQAILVAVLAGMDPYGGRGRLLNVLAAVLLLQCVENAFTIEGLSPYAKKMIWGGLLLIFMALNFFVRRIVRRSLTRAALRAG</sequence>
<keyword evidence="4" id="KW-0997">Cell inner membrane</keyword>
<name>A0A1G5PAM9_AFIMA</name>
<evidence type="ECO:0000256" key="5">
    <source>
        <dbReference type="ARBA" id="ARBA00022692"/>
    </source>
</evidence>
<dbReference type="AlphaFoldDB" id="A0A1G5PAM9"/>
<dbReference type="PANTHER" id="PTHR32196">
    <property type="entry name" value="ABC TRANSPORTER PERMEASE PROTEIN YPHD-RELATED-RELATED"/>
    <property type="match status" value="1"/>
</dbReference>
<organism evidence="9 10">
    <name type="scientific">Afifella marina DSM 2698</name>
    <dbReference type="NCBI Taxonomy" id="1120955"/>
    <lineage>
        <taxon>Bacteria</taxon>
        <taxon>Pseudomonadati</taxon>
        <taxon>Pseudomonadota</taxon>
        <taxon>Alphaproteobacteria</taxon>
        <taxon>Hyphomicrobiales</taxon>
        <taxon>Afifellaceae</taxon>
        <taxon>Afifella</taxon>
    </lineage>
</organism>
<dbReference type="PANTHER" id="PTHR32196:SF21">
    <property type="entry name" value="ABC TRANSPORTER PERMEASE PROTEIN YPHD-RELATED"/>
    <property type="match status" value="1"/>
</dbReference>
<keyword evidence="3" id="KW-1003">Cell membrane</keyword>
<gene>
    <name evidence="9" type="ORF">SAMN03080610_03686</name>
</gene>
<dbReference type="Pfam" id="PF02653">
    <property type="entry name" value="BPD_transp_2"/>
    <property type="match status" value="1"/>
</dbReference>
<feature type="transmembrane region" description="Helical" evidence="8">
    <location>
        <begin position="69"/>
        <end position="102"/>
    </location>
</feature>
<evidence type="ECO:0000256" key="7">
    <source>
        <dbReference type="ARBA" id="ARBA00023136"/>
    </source>
</evidence>
<evidence type="ECO:0000256" key="8">
    <source>
        <dbReference type="SAM" id="Phobius"/>
    </source>
</evidence>
<keyword evidence="10" id="KW-1185">Reference proteome</keyword>
<dbReference type="STRING" id="1120955.SAMN03080610_03686"/>
<evidence type="ECO:0000313" key="9">
    <source>
        <dbReference type="EMBL" id="SCZ46554.1"/>
    </source>
</evidence>
<dbReference type="GO" id="GO:0022857">
    <property type="term" value="F:transmembrane transporter activity"/>
    <property type="evidence" value="ECO:0007669"/>
    <property type="project" value="InterPro"/>
</dbReference>
<comment type="subcellular location">
    <subcellularLocation>
        <location evidence="1">Cell membrane</location>
        <topology evidence="1">Multi-pass membrane protein</topology>
    </subcellularLocation>
</comment>
<feature type="transmembrane region" description="Helical" evidence="8">
    <location>
        <begin position="146"/>
        <end position="168"/>
    </location>
</feature>
<feature type="transmembrane region" description="Helical" evidence="8">
    <location>
        <begin position="291"/>
        <end position="308"/>
    </location>
</feature>
<keyword evidence="9" id="KW-0762">Sugar transport</keyword>
<feature type="transmembrane region" description="Helical" evidence="8">
    <location>
        <begin position="320"/>
        <end position="340"/>
    </location>
</feature>
<keyword evidence="7 8" id="KW-0472">Membrane</keyword>
<evidence type="ECO:0000256" key="4">
    <source>
        <dbReference type="ARBA" id="ARBA00022519"/>
    </source>
</evidence>
<reference evidence="10" key="1">
    <citation type="submission" date="2016-10" db="EMBL/GenBank/DDBJ databases">
        <authorList>
            <person name="Varghese N."/>
            <person name="Submissions S."/>
        </authorList>
    </citation>
    <scope>NUCLEOTIDE SEQUENCE [LARGE SCALE GENOMIC DNA]</scope>
    <source>
        <strain evidence="10">DSM 2698</strain>
    </source>
</reference>
<evidence type="ECO:0000256" key="3">
    <source>
        <dbReference type="ARBA" id="ARBA00022475"/>
    </source>
</evidence>
<dbReference type="CDD" id="cd06579">
    <property type="entry name" value="TM_PBP1_transp_AraH_like"/>
    <property type="match status" value="1"/>
</dbReference>
<dbReference type="GO" id="GO:0005886">
    <property type="term" value="C:plasma membrane"/>
    <property type="evidence" value="ECO:0007669"/>
    <property type="project" value="UniProtKB-SubCell"/>
</dbReference>
<dbReference type="RefSeq" id="WP_092816621.1">
    <property type="nucleotide sequence ID" value="NZ_FMVW01000016.1"/>
</dbReference>
<evidence type="ECO:0000313" key="10">
    <source>
        <dbReference type="Proteomes" id="UP000199347"/>
    </source>
</evidence>
<keyword evidence="2" id="KW-0813">Transport</keyword>
<accession>A0A1G5PAM9</accession>
<dbReference type="InterPro" id="IPR001851">
    <property type="entry name" value="ABC_transp_permease"/>
</dbReference>
<proteinExistence type="predicted"/>
<evidence type="ECO:0000256" key="1">
    <source>
        <dbReference type="ARBA" id="ARBA00004651"/>
    </source>
</evidence>
<feature type="transmembrane region" description="Helical" evidence="8">
    <location>
        <begin position="188"/>
        <end position="206"/>
    </location>
</feature>
<evidence type="ECO:0000256" key="2">
    <source>
        <dbReference type="ARBA" id="ARBA00022448"/>
    </source>
</evidence>
<evidence type="ECO:0000256" key="6">
    <source>
        <dbReference type="ARBA" id="ARBA00022989"/>
    </source>
</evidence>
<dbReference type="EMBL" id="FMVW01000016">
    <property type="protein sequence ID" value="SCZ46554.1"/>
    <property type="molecule type" value="Genomic_DNA"/>
</dbReference>
<keyword evidence="6 8" id="KW-1133">Transmembrane helix</keyword>
<feature type="transmembrane region" description="Helical" evidence="8">
    <location>
        <begin position="114"/>
        <end position="134"/>
    </location>
</feature>
<protein>
    <submittedName>
        <fullName evidence="9">Simple sugar transport system permease protein</fullName>
    </submittedName>
</protein>